<dbReference type="InterPro" id="IPR036388">
    <property type="entry name" value="WH-like_DNA-bd_sf"/>
</dbReference>
<dbReference type="InterPro" id="IPR030489">
    <property type="entry name" value="TR_Rrf2-type_CS"/>
</dbReference>
<dbReference type="Gene3D" id="1.10.10.10">
    <property type="entry name" value="Winged helix-like DNA-binding domain superfamily/Winged helix DNA-binding domain"/>
    <property type="match status" value="1"/>
</dbReference>
<dbReference type="PANTHER" id="PTHR33221">
    <property type="entry name" value="WINGED HELIX-TURN-HELIX TRANSCRIPTIONAL REGULATOR, RRF2 FAMILY"/>
    <property type="match status" value="1"/>
</dbReference>
<dbReference type="PROSITE" id="PS01332">
    <property type="entry name" value="HTH_RRF2_1"/>
    <property type="match status" value="1"/>
</dbReference>
<dbReference type="NCBIfam" id="TIGR00738">
    <property type="entry name" value="rrf2_super"/>
    <property type="match status" value="1"/>
</dbReference>
<dbReference type="EMBL" id="FQVL01000004">
    <property type="protein sequence ID" value="SHE90148.1"/>
    <property type="molecule type" value="Genomic_DNA"/>
</dbReference>
<dbReference type="STRING" id="112248.SAMN05444392_104213"/>
<dbReference type="InterPro" id="IPR000944">
    <property type="entry name" value="Tscrpt_reg_Rrf2"/>
</dbReference>
<dbReference type="SUPFAM" id="SSF46785">
    <property type="entry name" value="Winged helix' DNA-binding domain"/>
    <property type="match status" value="1"/>
</dbReference>
<evidence type="ECO:0000313" key="2">
    <source>
        <dbReference type="Proteomes" id="UP000184476"/>
    </source>
</evidence>
<sequence length="169" mass="19156">MHYSVGVEYALHCLFHLVSLPVKKPIGIKELASFQGVSESYLSKIFTKLVKAGLIQSIPGVKGGYELARRPEQISFWDVVEAIEGKQPVFQCRNVIAKSVIHAGEMEDTSDHGESAAHCRINITMLQAEEQMKQFLKEKTLQWLKETLDQELAPEIQEKTKSWFLQRLG</sequence>
<dbReference type="GO" id="GO:0005829">
    <property type="term" value="C:cytosol"/>
    <property type="evidence" value="ECO:0007669"/>
    <property type="project" value="TreeGrafter"/>
</dbReference>
<dbReference type="GO" id="GO:0003700">
    <property type="term" value="F:DNA-binding transcription factor activity"/>
    <property type="evidence" value="ECO:0007669"/>
    <property type="project" value="TreeGrafter"/>
</dbReference>
<organism evidence="1 2">
    <name type="scientific">Seinonella peptonophila</name>
    <dbReference type="NCBI Taxonomy" id="112248"/>
    <lineage>
        <taxon>Bacteria</taxon>
        <taxon>Bacillati</taxon>
        <taxon>Bacillota</taxon>
        <taxon>Bacilli</taxon>
        <taxon>Bacillales</taxon>
        <taxon>Thermoactinomycetaceae</taxon>
        <taxon>Seinonella</taxon>
    </lineage>
</organism>
<evidence type="ECO:0000313" key="1">
    <source>
        <dbReference type="EMBL" id="SHE90148.1"/>
    </source>
</evidence>
<dbReference type="PROSITE" id="PS51197">
    <property type="entry name" value="HTH_RRF2_2"/>
    <property type="match status" value="1"/>
</dbReference>
<dbReference type="Pfam" id="PF02082">
    <property type="entry name" value="Rrf2"/>
    <property type="match status" value="1"/>
</dbReference>
<dbReference type="RefSeq" id="WP_073154591.1">
    <property type="nucleotide sequence ID" value="NZ_FQVL01000004.1"/>
</dbReference>
<dbReference type="OrthoDB" id="9808360at2"/>
<dbReference type="InterPro" id="IPR036390">
    <property type="entry name" value="WH_DNA-bd_sf"/>
</dbReference>
<gene>
    <name evidence="1" type="ORF">SAMN05444392_104213</name>
</gene>
<protein>
    <submittedName>
        <fullName evidence="1">Transcriptional regulator, BadM/Rrf2 family</fullName>
    </submittedName>
</protein>
<accession>A0A1M4X9F0</accession>
<reference evidence="1 2" key="1">
    <citation type="submission" date="2016-11" db="EMBL/GenBank/DDBJ databases">
        <authorList>
            <person name="Jaros S."/>
            <person name="Januszkiewicz K."/>
            <person name="Wedrychowicz H."/>
        </authorList>
    </citation>
    <scope>NUCLEOTIDE SEQUENCE [LARGE SCALE GENOMIC DNA]</scope>
    <source>
        <strain evidence="1 2">DSM 44666</strain>
    </source>
</reference>
<dbReference type="AlphaFoldDB" id="A0A1M4X9F0"/>
<name>A0A1M4X9F0_9BACL</name>
<keyword evidence="2" id="KW-1185">Reference proteome</keyword>
<dbReference type="Proteomes" id="UP000184476">
    <property type="component" value="Unassembled WGS sequence"/>
</dbReference>
<dbReference type="PANTHER" id="PTHR33221:SF9">
    <property type="entry name" value="RRF2 FAMILY PROTEIN"/>
    <property type="match status" value="1"/>
</dbReference>
<proteinExistence type="predicted"/>